<name>A0A1V3XK95_MYCKA</name>
<gene>
    <name evidence="1" type="ORF">BZL30_2842</name>
</gene>
<dbReference type="EMBL" id="MVBM01000002">
    <property type="protein sequence ID" value="OOK79510.1"/>
    <property type="molecule type" value="Genomic_DNA"/>
</dbReference>
<proteinExistence type="predicted"/>
<dbReference type="AlphaFoldDB" id="A0A1V3XK95"/>
<reference evidence="1 2" key="1">
    <citation type="submission" date="2017-02" db="EMBL/GenBank/DDBJ databases">
        <title>Complete genome sequences of Mycobacterium kansasii strains isolated from rhesus macaques.</title>
        <authorList>
            <person name="Panda A."/>
            <person name="Nagaraj S."/>
            <person name="Zhao X."/>
            <person name="Tettelin H."/>
            <person name="Detolla L.J."/>
        </authorList>
    </citation>
    <scope>NUCLEOTIDE SEQUENCE [LARGE SCALE GENOMIC DNA]</scope>
    <source>
        <strain evidence="1 2">11-3813</strain>
    </source>
</reference>
<organism evidence="1 2">
    <name type="scientific">Mycobacterium kansasii</name>
    <dbReference type="NCBI Taxonomy" id="1768"/>
    <lineage>
        <taxon>Bacteria</taxon>
        <taxon>Bacillati</taxon>
        <taxon>Actinomycetota</taxon>
        <taxon>Actinomycetes</taxon>
        <taxon>Mycobacteriales</taxon>
        <taxon>Mycobacteriaceae</taxon>
        <taxon>Mycobacterium</taxon>
    </lineage>
</organism>
<accession>A0A1V3XK95</accession>
<dbReference type="Proteomes" id="UP000189229">
    <property type="component" value="Unassembled WGS sequence"/>
</dbReference>
<protein>
    <submittedName>
        <fullName evidence="1">Uncharacterized protein</fullName>
    </submittedName>
</protein>
<evidence type="ECO:0000313" key="2">
    <source>
        <dbReference type="Proteomes" id="UP000189229"/>
    </source>
</evidence>
<sequence length="73" mass="7527">MIGLDQTRFGRSIHSVRVHLRGSYSPTPTTMSGQIEVTVGRKSSTTGPPTATAPLIAGSMSRIGSCSGGPVLL</sequence>
<comment type="caution">
    <text evidence="1">The sequence shown here is derived from an EMBL/GenBank/DDBJ whole genome shotgun (WGS) entry which is preliminary data.</text>
</comment>
<evidence type="ECO:0000313" key="1">
    <source>
        <dbReference type="EMBL" id="OOK79510.1"/>
    </source>
</evidence>